<dbReference type="RefSeq" id="WP_135432139.1">
    <property type="nucleotide sequence ID" value="NZ_RPEM01000008.1"/>
</dbReference>
<organism evidence="3 4">
    <name type="scientific">Pseudotabrizicola sediminis</name>
    <dbReference type="NCBI Taxonomy" id="2486418"/>
    <lineage>
        <taxon>Bacteria</taxon>
        <taxon>Pseudomonadati</taxon>
        <taxon>Pseudomonadota</taxon>
        <taxon>Alphaproteobacteria</taxon>
        <taxon>Rhodobacterales</taxon>
        <taxon>Paracoccaceae</taxon>
        <taxon>Pseudotabrizicola</taxon>
    </lineage>
</organism>
<accession>A0ABY2KJL9</accession>
<feature type="domain" description="UspA" evidence="2">
    <location>
        <begin position="17"/>
        <end position="74"/>
    </location>
</feature>
<comment type="similarity">
    <text evidence="1">Belongs to the universal stress protein A family.</text>
</comment>
<protein>
    <submittedName>
        <fullName evidence="3">Universal stress protein</fullName>
    </submittedName>
</protein>
<proteinExistence type="inferred from homology"/>
<dbReference type="PANTHER" id="PTHR43010">
    <property type="entry name" value="UNIVERSAL STRESS PROTEIN SLR1230"/>
    <property type="match status" value="1"/>
</dbReference>
<dbReference type="InterPro" id="IPR014729">
    <property type="entry name" value="Rossmann-like_a/b/a_fold"/>
</dbReference>
<dbReference type="Gene3D" id="3.40.50.620">
    <property type="entry name" value="HUPs"/>
    <property type="match status" value="1"/>
</dbReference>
<dbReference type="CDD" id="cd00293">
    <property type="entry name" value="USP-like"/>
    <property type="match status" value="1"/>
</dbReference>
<comment type="caution">
    <text evidence="3">The sequence shown here is derived from an EMBL/GenBank/DDBJ whole genome shotgun (WGS) entry which is preliminary data.</text>
</comment>
<name>A0ABY2KJL9_9RHOB</name>
<dbReference type="Pfam" id="PF00582">
    <property type="entry name" value="Usp"/>
    <property type="match status" value="1"/>
</dbReference>
<evidence type="ECO:0000259" key="2">
    <source>
        <dbReference type="Pfam" id="PF00582"/>
    </source>
</evidence>
<evidence type="ECO:0000256" key="1">
    <source>
        <dbReference type="ARBA" id="ARBA00008791"/>
    </source>
</evidence>
<evidence type="ECO:0000313" key="4">
    <source>
        <dbReference type="Proteomes" id="UP000297741"/>
    </source>
</evidence>
<keyword evidence="4" id="KW-1185">Reference proteome</keyword>
<sequence length="78" mass="8211">MAAFIARLGIEQAEKVVRPDETTVANEILKAAEEPKADLIVVANQGKGAVARMVLGSVVQQVLKDAKCDVLTIPPEAA</sequence>
<evidence type="ECO:0000313" key="3">
    <source>
        <dbReference type="EMBL" id="TGD42619.1"/>
    </source>
</evidence>
<dbReference type="PANTHER" id="PTHR43010:SF1">
    <property type="entry name" value="USPA DOMAIN-CONTAINING PROTEIN"/>
    <property type="match status" value="1"/>
</dbReference>
<dbReference type="EMBL" id="RPEM01000008">
    <property type="protein sequence ID" value="TGD42619.1"/>
    <property type="molecule type" value="Genomic_DNA"/>
</dbReference>
<dbReference type="InterPro" id="IPR006016">
    <property type="entry name" value="UspA"/>
</dbReference>
<dbReference type="Proteomes" id="UP000297741">
    <property type="component" value="Unassembled WGS sequence"/>
</dbReference>
<reference evidence="3 4" key="1">
    <citation type="submission" date="2018-11" db="EMBL/GenBank/DDBJ databases">
        <title>Tabrizicola sp. isolated from sediment of alpine lake.</title>
        <authorList>
            <person name="Liu Z."/>
        </authorList>
    </citation>
    <scope>NUCLEOTIDE SEQUENCE [LARGE SCALE GENOMIC DNA]</scope>
    <source>
        <strain evidence="3 4">DRYC-M-16</strain>
    </source>
</reference>
<dbReference type="InterPro" id="IPR051688">
    <property type="entry name" value="USP_A"/>
</dbReference>
<gene>
    <name evidence="3" type="ORF">EEB11_12765</name>
</gene>
<dbReference type="InterPro" id="IPR006015">
    <property type="entry name" value="Universal_stress_UspA"/>
</dbReference>
<dbReference type="PRINTS" id="PR01438">
    <property type="entry name" value="UNVRSLSTRESS"/>
</dbReference>
<dbReference type="SUPFAM" id="SSF52402">
    <property type="entry name" value="Adenine nucleotide alpha hydrolases-like"/>
    <property type="match status" value="1"/>
</dbReference>